<protein>
    <submittedName>
        <fullName evidence="3">Sulfite exporter TauE/SafE family protein</fullName>
    </submittedName>
</protein>
<name>A0AAE3GYK6_9BACT</name>
<feature type="transmembrane region" description="Helical" evidence="1">
    <location>
        <begin position="42"/>
        <end position="62"/>
    </location>
</feature>
<comment type="caution">
    <text evidence="3">The sequence shown here is derived from an EMBL/GenBank/DDBJ whole genome shotgun (WGS) entry which is preliminary data.</text>
</comment>
<evidence type="ECO:0000259" key="2">
    <source>
        <dbReference type="Pfam" id="PF13386"/>
    </source>
</evidence>
<proteinExistence type="predicted"/>
<accession>A0AAE3GYK6</accession>
<gene>
    <name evidence="3" type="ORF">EGI31_01565</name>
</gene>
<dbReference type="Proteomes" id="UP001204144">
    <property type="component" value="Unassembled WGS sequence"/>
</dbReference>
<organism evidence="3 4">
    <name type="scientific">Lacihabitans soyangensis</name>
    <dbReference type="NCBI Taxonomy" id="869394"/>
    <lineage>
        <taxon>Bacteria</taxon>
        <taxon>Pseudomonadati</taxon>
        <taxon>Bacteroidota</taxon>
        <taxon>Cytophagia</taxon>
        <taxon>Cytophagales</taxon>
        <taxon>Leadbetterellaceae</taxon>
        <taxon>Lacihabitans</taxon>
    </lineage>
</organism>
<feature type="transmembrane region" description="Helical" evidence="1">
    <location>
        <begin position="157"/>
        <end position="177"/>
    </location>
</feature>
<feature type="transmembrane region" description="Helical" evidence="1">
    <location>
        <begin position="189"/>
        <end position="207"/>
    </location>
</feature>
<keyword evidence="1" id="KW-1133">Transmembrane helix</keyword>
<dbReference type="RefSeq" id="WP_255035364.1">
    <property type="nucleotide sequence ID" value="NZ_RJUF01000002.1"/>
</dbReference>
<evidence type="ECO:0000256" key="1">
    <source>
        <dbReference type="SAM" id="Phobius"/>
    </source>
</evidence>
<dbReference type="PANTHER" id="PTHR42208:SF1">
    <property type="entry name" value="HEAVY METAL TRANSPORTER"/>
    <property type="match status" value="1"/>
</dbReference>
<feature type="domain" description="Urease accessory protein UreH-like transmembrane" evidence="2">
    <location>
        <begin position="5"/>
        <end position="204"/>
    </location>
</feature>
<dbReference type="AlphaFoldDB" id="A0AAE3GYK6"/>
<keyword evidence="1" id="KW-0472">Membrane</keyword>
<dbReference type="InterPro" id="IPR039447">
    <property type="entry name" value="UreH-like_TM_dom"/>
</dbReference>
<feature type="transmembrane region" description="Helical" evidence="1">
    <location>
        <begin position="130"/>
        <end position="151"/>
    </location>
</feature>
<reference evidence="3 4" key="1">
    <citation type="submission" date="2018-11" db="EMBL/GenBank/DDBJ databases">
        <title>Novel bacteria species description.</title>
        <authorList>
            <person name="Han J.-H."/>
        </authorList>
    </citation>
    <scope>NUCLEOTIDE SEQUENCE [LARGE SCALE GENOMIC DNA]</scope>
    <source>
        <strain evidence="3 4">KCTC23259</strain>
    </source>
</reference>
<evidence type="ECO:0000313" key="3">
    <source>
        <dbReference type="EMBL" id="MCP9761623.1"/>
    </source>
</evidence>
<dbReference type="EMBL" id="RJUF01000002">
    <property type="protein sequence ID" value="MCP9761623.1"/>
    <property type="molecule type" value="Genomic_DNA"/>
</dbReference>
<dbReference type="Pfam" id="PF13386">
    <property type="entry name" value="DsbD_2"/>
    <property type="match status" value="1"/>
</dbReference>
<feature type="transmembrane region" description="Helical" evidence="1">
    <location>
        <begin position="74"/>
        <end position="93"/>
    </location>
</feature>
<evidence type="ECO:0000313" key="4">
    <source>
        <dbReference type="Proteomes" id="UP001204144"/>
    </source>
</evidence>
<keyword evidence="4" id="KW-1185">Reference proteome</keyword>
<sequence length="233" mass="25505">MLWSAFLLGLVGSLHCVGMCGPLTLLLPNDGQFSSKFVFGRISYNLGRVVTYSFLGATAGFFGEKVSFFISQKTLSIAFGILVLAYVLLPYAFKNKISSPNILYRFSSLLKGIFAKLFKSKSFLAQFSFGLVNGLLPCGMVYVALAGAFLATNWSDAALTMMLFGLGTIPLMLPISLGMSQIRRVLGSHFKTIITYTYVILGAWLIFRGMNYDVQSLYTAPGQELSTECVTVH</sequence>
<dbReference type="PANTHER" id="PTHR42208">
    <property type="entry name" value="HEAVY METAL TRANSPORTER-RELATED"/>
    <property type="match status" value="1"/>
</dbReference>
<keyword evidence="1" id="KW-0812">Transmembrane</keyword>